<keyword evidence="4" id="KW-1185">Reference proteome</keyword>
<sequence>MRRFMDAFGTPGIGVALVRAGGPALARGYGVRQLGRPEKVDADTLFAIASNSKAFVAAGIAMLVEADKLGWDEPVIRYLTDFATSDPVVTQSMTVRDLLCHRSGLPLGAGDLMQFPLSNHTRADLYHGLRYLPFERGFRSGYAYDNILYVVAGVLIERVSGMTFEDYTTKRLLEPLGMRTAVASRELVRTANLAARHARLGPPTPGVGPLSVVNPDESAAASPAGGIHASVTDISLWLQTQLAKGVTPSGHRLWSEKDADAMWTPQVVTAATEGPTADNPVRGVLQGYGLGWFLSDYRGHRILFHSGGLSGQVTQTALLPEQGIGIAVFTNVEDGLSAPLRNAILDLAVAAPPFDWVAAAERGRARNEAELRKEAGGGDFAVPPGGLSLALGAYPGRYRDPWYGDIVVAEKGGRLSIDFTRTPIFKSRLEPFGPDTFRTRFAKGAGEDAVVAFVIESGKAVRLKLRALSPLADFSYDFQHLAPVRVG</sequence>
<evidence type="ECO:0000313" key="3">
    <source>
        <dbReference type="EMBL" id="MDO6414343.1"/>
    </source>
</evidence>
<gene>
    <name evidence="3" type="ORF">Q4F19_08110</name>
</gene>
<dbReference type="InterPro" id="IPR021860">
    <property type="entry name" value="Peptidase_S12_Pab87-rel_C"/>
</dbReference>
<dbReference type="RefSeq" id="WP_303541435.1">
    <property type="nucleotide sequence ID" value="NZ_JAUOTP010000003.1"/>
</dbReference>
<dbReference type="InterPro" id="IPR001466">
    <property type="entry name" value="Beta-lactam-related"/>
</dbReference>
<name>A0ABT8Y923_9SPHN</name>
<dbReference type="PANTHER" id="PTHR46825:SF15">
    <property type="entry name" value="BETA-LACTAMASE-RELATED DOMAIN-CONTAINING PROTEIN"/>
    <property type="match status" value="1"/>
</dbReference>
<dbReference type="InterPro" id="IPR012338">
    <property type="entry name" value="Beta-lactam/transpept-like"/>
</dbReference>
<dbReference type="Pfam" id="PF11954">
    <property type="entry name" value="DUF3471"/>
    <property type="match status" value="1"/>
</dbReference>
<dbReference type="PANTHER" id="PTHR46825">
    <property type="entry name" value="D-ALANYL-D-ALANINE-CARBOXYPEPTIDASE/ENDOPEPTIDASE AMPH"/>
    <property type="match status" value="1"/>
</dbReference>
<proteinExistence type="predicted"/>
<dbReference type="Gene3D" id="2.40.128.600">
    <property type="match status" value="1"/>
</dbReference>
<dbReference type="Pfam" id="PF00144">
    <property type="entry name" value="Beta-lactamase"/>
    <property type="match status" value="1"/>
</dbReference>
<dbReference type="Gene3D" id="3.40.710.10">
    <property type="entry name" value="DD-peptidase/beta-lactamase superfamily"/>
    <property type="match status" value="1"/>
</dbReference>
<reference evidence="3" key="1">
    <citation type="submission" date="2023-07" db="EMBL/GenBank/DDBJ databases">
        <authorList>
            <person name="Kim M."/>
        </authorList>
    </citation>
    <scope>NUCLEOTIDE SEQUENCE</scope>
    <source>
        <strain evidence="3">BIUV-7</strain>
    </source>
</reference>
<evidence type="ECO:0000259" key="1">
    <source>
        <dbReference type="Pfam" id="PF00144"/>
    </source>
</evidence>
<dbReference type="SUPFAM" id="SSF56601">
    <property type="entry name" value="beta-lactamase/transpeptidase-like"/>
    <property type="match status" value="1"/>
</dbReference>
<evidence type="ECO:0000313" key="4">
    <source>
        <dbReference type="Proteomes" id="UP001169764"/>
    </source>
</evidence>
<dbReference type="GO" id="GO:0016787">
    <property type="term" value="F:hydrolase activity"/>
    <property type="evidence" value="ECO:0007669"/>
    <property type="project" value="UniProtKB-KW"/>
</dbReference>
<dbReference type="Proteomes" id="UP001169764">
    <property type="component" value="Unassembled WGS sequence"/>
</dbReference>
<dbReference type="EMBL" id="JAUOTP010000003">
    <property type="protein sequence ID" value="MDO6414343.1"/>
    <property type="molecule type" value="Genomic_DNA"/>
</dbReference>
<feature type="domain" description="Beta-lactamase-related" evidence="1">
    <location>
        <begin position="2"/>
        <end position="347"/>
    </location>
</feature>
<comment type="caution">
    <text evidence="3">The sequence shown here is derived from an EMBL/GenBank/DDBJ whole genome shotgun (WGS) entry which is preliminary data.</text>
</comment>
<accession>A0ABT8Y923</accession>
<keyword evidence="3" id="KW-0378">Hydrolase</keyword>
<feature type="domain" description="Peptidase S12 Pab87-related C-terminal" evidence="2">
    <location>
        <begin position="388"/>
        <end position="481"/>
    </location>
</feature>
<organism evidence="3 4">
    <name type="scientific">Sphingomonas natans</name>
    <dbReference type="NCBI Taxonomy" id="3063330"/>
    <lineage>
        <taxon>Bacteria</taxon>
        <taxon>Pseudomonadati</taxon>
        <taxon>Pseudomonadota</taxon>
        <taxon>Alphaproteobacteria</taxon>
        <taxon>Sphingomonadales</taxon>
        <taxon>Sphingomonadaceae</taxon>
        <taxon>Sphingomonas</taxon>
    </lineage>
</organism>
<evidence type="ECO:0000259" key="2">
    <source>
        <dbReference type="Pfam" id="PF11954"/>
    </source>
</evidence>
<protein>
    <submittedName>
        <fullName evidence="3">Serine hydrolase</fullName>
    </submittedName>
</protein>
<dbReference type="InterPro" id="IPR050491">
    <property type="entry name" value="AmpC-like"/>
</dbReference>